<name>A0A2U8W7K0_9HYPH</name>
<proteinExistence type="predicted"/>
<dbReference type="AlphaFoldDB" id="A0A2U8W7K0"/>
<sequence length="118" mass="13150">MDPFAFIEAVLERPARPHLLSALDVFDIARRALMDAPGYDQHMRLEEQYQSADGCFTAFRIRDEVARGGARGHGISFVLAEAECLAEHELRNGLAAVMTKLVSRLLCERKTGREAAYA</sequence>
<protein>
    <submittedName>
        <fullName evidence="1">Uncharacterized protein</fullName>
    </submittedName>
</protein>
<dbReference type="Proteomes" id="UP000245926">
    <property type="component" value="Chromosome"/>
</dbReference>
<dbReference type="EMBL" id="CP029550">
    <property type="protein sequence ID" value="AWN41286.1"/>
    <property type="molecule type" value="Genomic_DNA"/>
</dbReference>
<accession>A0A2U8W7K0</accession>
<dbReference type="KEGG" id="mets:DK389_13130"/>
<reference evidence="2" key="1">
    <citation type="submission" date="2018-05" db="EMBL/GenBank/DDBJ databases">
        <title>Complete Genome Sequence of Methylobacterium sp. 17SD2-17.</title>
        <authorList>
            <person name="Srinivasan S."/>
        </authorList>
    </citation>
    <scope>NUCLEOTIDE SEQUENCE [LARGE SCALE GENOMIC DNA]</scope>
    <source>
        <strain evidence="2">17SD2-17</strain>
    </source>
</reference>
<dbReference type="RefSeq" id="WP_109890157.1">
    <property type="nucleotide sequence ID" value="NZ_CP029550.1"/>
</dbReference>
<keyword evidence="2" id="KW-1185">Reference proteome</keyword>
<evidence type="ECO:0000313" key="2">
    <source>
        <dbReference type="Proteomes" id="UP000245926"/>
    </source>
</evidence>
<gene>
    <name evidence="1" type="ORF">DK389_13130</name>
</gene>
<organism evidence="1 2">
    <name type="scientific">Methylobacterium durans</name>
    <dbReference type="NCBI Taxonomy" id="2202825"/>
    <lineage>
        <taxon>Bacteria</taxon>
        <taxon>Pseudomonadati</taxon>
        <taxon>Pseudomonadota</taxon>
        <taxon>Alphaproteobacteria</taxon>
        <taxon>Hyphomicrobiales</taxon>
        <taxon>Methylobacteriaceae</taxon>
        <taxon>Methylobacterium</taxon>
    </lineage>
</organism>
<evidence type="ECO:0000313" key="1">
    <source>
        <dbReference type="EMBL" id="AWN41286.1"/>
    </source>
</evidence>
<dbReference type="OrthoDB" id="9849234at2"/>